<dbReference type="RefSeq" id="XP_053018486.1">
    <property type="nucleotide sequence ID" value="XM_053167250.1"/>
</dbReference>
<protein>
    <submittedName>
        <fullName evidence="1">Uncharacterized protein</fullName>
    </submittedName>
</protein>
<sequence length="88" mass="9905">MVVGLGIRQSDASELTPTIWALIDCRSDPPGLNLLGVGPDEFESECMVTVANRNTEYLLYITLRKYPLSPTYRQQMPSSLQTESVYYT</sequence>
<dbReference type="Proteomes" id="UP001164743">
    <property type="component" value="Chromosome 3A"/>
</dbReference>
<gene>
    <name evidence="1" type="ORF">PtA15_3A296</name>
</gene>
<name>A0ABY7CFK6_9BASI</name>
<dbReference type="EMBL" id="CP110423">
    <property type="protein sequence ID" value="WAQ82931.1"/>
    <property type="molecule type" value="Genomic_DNA"/>
</dbReference>
<accession>A0ABY7CFK6</accession>
<dbReference type="GeneID" id="77808145"/>
<keyword evidence="2" id="KW-1185">Reference proteome</keyword>
<organism evidence="1 2">
    <name type="scientific">Puccinia triticina</name>
    <dbReference type="NCBI Taxonomy" id="208348"/>
    <lineage>
        <taxon>Eukaryota</taxon>
        <taxon>Fungi</taxon>
        <taxon>Dikarya</taxon>
        <taxon>Basidiomycota</taxon>
        <taxon>Pucciniomycotina</taxon>
        <taxon>Pucciniomycetes</taxon>
        <taxon>Pucciniales</taxon>
        <taxon>Pucciniaceae</taxon>
        <taxon>Puccinia</taxon>
    </lineage>
</organism>
<evidence type="ECO:0000313" key="1">
    <source>
        <dbReference type="EMBL" id="WAQ82931.1"/>
    </source>
</evidence>
<reference evidence="1" key="1">
    <citation type="submission" date="2022-10" db="EMBL/GenBank/DDBJ databases">
        <title>Puccinia triticina Genome sequencing and assembly.</title>
        <authorList>
            <person name="Li C."/>
        </authorList>
    </citation>
    <scope>NUCLEOTIDE SEQUENCE</scope>
    <source>
        <strain evidence="1">Pt15</strain>
    </source>
</reference>
<proteinExistence type="predicted"/>
<evidence type="ECO:0000313" key="2">
    <source>
        <dbReference type="Proteomes" id="UP001164743"/>
    </source>
</evidence>